<protein>
    <recommendedName>
        <fullName evidence="3">beta-galactosidase</fullName>
        <ecNumber evidence="3">3.2.1.23</ecNumber>
    </recommendedName>
</protein>
<evidence type="ECO:0000256" key="2">
    <source>
        <dbReference type="ARBA" id="ARBA00009809"/>
    </source>
</evidence>
<dbReference type="PANTHER" id="PTHR23421">
    <property type="entry name" value="BETA-GALACTOSIDASE RELATED"/>
    <property type="match status" value="1"/>
</dbReference>
<accession>A0A8X8ZCF1</accession>
<dbReference type="EMBL" id="PNBA02000015">
    <property type="protein sequence ID" value="KAG6399557.1"/>
    <property type="molecule type" value="Genomic_DNA"/>
</dbReference>
<keyword evidence="5" id="KW-0378">Hydrolase</keyword>
<dbReference type="GO" id="GO:0005975">
    <property type="term" value="P:carbohydrate metabolic process"/>
    <property type="evidence" value="ECO:0007669"/>
    <property type="project" value="InterPro"/>
</dbReference>
<evidence type="ECO:0000256" key="1">
    <source>
        <dbReference type="ARBA" id="ARBA00001412"/>
    </source>
</evidence>
<dbReference type="InterPro" id="IPR043159">
    <property type="entry name" value="Lectin_gal-bd_sf"/>
</dbReference>
<dbReference type="Pfam" id="PF02140">
    <property type="entry name" value="SUEL_Lectin"/>
    <property type="match status" value="1"/>
</dbReference>
<evidence type="ECO:0000256" key="4">
    <source>
        <dbReference type="ARBA" id="ARBA00022729"/>
    </source>
</evidence>
<sequence length="334" mass="37247">MGREEFSFLVLSIIPEALLSGFPVWLEYVPGISFRTDNEPLKMAMKGLTEKIVDMMKARDLYESQGGPIIVSQIENEYGPQAKQLGLNQLSDALWYTTSFCTASMLSRQSPFFTVESSRLLSFSQLVSHSACFREWRAWEKANCGSMARASEDTGQNTLLVTAMDVVTRGSISLQSGKPTQRWYHLPRSWLKPTRNLLVLFEELGGDPKGITLVKRSVTTVCADATEYHPNSKRWQTESNGRTQVFHQPKIHLHCGLWQSISSIKFASFGTPLGTCGSFQQGTCHAPTSYDILKKKCIGKQKCSVTVSNSNFVKDPCPNVSKRLSVEAICAPQK</sequence>
<feature type="domain" description="SUEL-type lectin" evidence="7">
    <location>
        <begin position="245"/>
        <end position="331"/>
    </location>
</feature>
<dbReference type="AlphaFoldDB" id="A0A8X8ZCF1"/>
<evidence type="ECO:0000313" key="8">
    <source>
        <dbReference type="EMBL" id="KAG6399557.1"/>
    </source>
</evidence>
<dbReference type="InterPro" id="IPR008979">
    <property type="entry name" value="Galactose-bd-like_sf"/>
</dbReference>
<name>A0A8X8ZCF1_SALSN</name>
<comment type="caution">
    <text evidence="8">The sequence shown here is derived from an EMBL/GenBank/DDBJ whole genome shotgun (WGS) entry which is preliminary data.</text>
</comment>
<dbReference type="GO" id="GO:0004565">
    <property type="term" value="F:beta-galactosidase activity"/>
    <property type="evidence" value="ECO:0007669"/>
    <property type="project" value="UniProtKB-EC"/>
</dbReference>
<proteinExistence type="inferred from homology"/>
<dbReference type="FunFam" id="2.60.120.740:FF:000002">
    <property type="entry name" value="Beta-galactosidase"/>
    <property type="match status" value="1"/>
</dbReference>
<dbReference type="InterPro" id="IPR031330">
    <property type="entry name" value="Gly_Hdrlase_35_cat"/>
</dbReference>
<organism evidence="8">
    <name type="scientific">Salvia splendens</name>
    <name type="common">Scarlet sage</name>
    <dbReference type="NCBI Taxonomy" id="180675"/>
    <lineage>
        <taxon>Eukaryota</taxon>
        <taxon>Viridiplantae</taxon>
        <taxon>Streptophyta</taxon>
        <taxon>Embryophyta</taxon>
        <taxon>Tracheophyta</taxon>
        <taxon>Spermatophyta</taxon>
        <taxon>Magnoliopsida</taxon>
        <taxon>eudicotyledons</taxon>
        <taxon>Gunneridae</taxon>
        <taxon>Pentapetalae</taxon>
        <taxon>asterids</taxon>
        <taxon>lamiids</taxon>
        <taxon>Lamiales</taxon>
        <taxon>Lamiaceae</taxon>
        <taxon>Nepetoideae</taxon>
        <taxon>Mentheae</taxon>
        <taxon>Salviinae</taxon>
        <taxon>Salvia</taxon>
        <taxon>Salvia subgen. Calosphace</taxon>
        <taxon>core Calosphace</taxon>
    </lineage>
</organism>
<evidence type="ECO:0000256" key="5">
    <source>
        <dbReference type="ARBA" id="ARBA00022801"/>
    </source>
</evidence>
<dbReference type="PRINTS" id="PR00742">
    <property type="entry name" value="GLHYDRLASE35"/>
</dbReference>
<comment type="similarity">
    <text evidence="2">Belongs to the glycosyl hydrolase 35 family.</text>
</comment>
<dbReference type="PROSITE" id="PS50228">
    <property type="entry name" value="SUEL_LECTIN"/>
    <property type="match status" value="1"/>
</dbReference>
<keyword evidence="4" id="KW-0732">Signal</keyword>
<keyword evidence="6" id="KW-0326">Glycosidase</keyword>
<dbReference type="PROSITE" id="PS01182">
    <property type="entry name" value="GLYCOSYL_HYDROL_F35"/>
    <property type="match status" value="1"/>
</dbReference>
<dbReference type="Proteomes" id="UP000298416">
    <property type="component" value="Unassembled WGS sequence"/>
</dbReference>
<dbReference type="GO" id="GO:0030246">
    <property type="term" value="F:carbohydrate binding"/>
    <property type="evidence" value="ECO:0007669"/>
    <property type="project" value="InterPro"/>
</dbReference>
<evidence type="ECO:0000259" key="7">
    <source>
        <dbReference type="PROSITE" id="PS50228"/>
    </source>
</evidence>
<dbReference type="SUPFAM" id="SSF51445">
    <property type="entry name" value="(Trans)glycosidases"/>
    <property type="match status" value="1"/>
</dbReference>
<reference evidence="8" key="2">
    <citation type="submission" date="2020-08" db="EMBL/GenBank/DDBJ databases">
        <title>Plant Genome Project.</title>
        <authorList>
            <person name="Zhang R.-G."/>
        </authorList>
    </citation>
    <scope>NUCLEOTIDE SEQUENCE</scope>
    <source>
        <strain evidence="8">Huo1</strain>
        <tissue evidence="8">Leaf</tissue>
    </source>
</reference>
<gene>
    <name evidence="8" type="ORF">SASPL_141038</name>
</gene>
<comment type="catalytic activity">
    <reaction evidence="1">
        <text>Hydrolysis of terminal non-reducing beta-D-galactose residues in beta-D-galactosides.</text>
        <dbReference type="EC" id="3.2.1.23"/>
    </reaction>
</comment>
<dbReference type="InterPro" id="IPR000922">
    <property type="entry name" value="Lectin_gal-bd_dom"/>
</dbReference>
<dbReference type="Pfam" id="PF01301">
    <property type="entry name" value="Glyco_hydro_35"/>
    <property type="match status" value="1"/>
</dbReference>
<evidence type="ECO:0000256" key="3">
    <source>
        <dbReference type="ARBA" id="ARBA00012756"/>
    </source>
</evidence>
<dbReference type="SUPFAM" id="SSF49785">
    <property type="entry name" value="Galactose-binding domain-like"/>
    <property type="match status" value="1"/>
</dbReference>
<dbReference type="Gene3D" id="3.20.20.80">
    <property type="entry name" value="Glycosidases"/>
    <property type="match status" value="1"/>
</dbReference>
<keyword evidence="9" id="KW-1185">Reference proteome</keyword>
<dbReference type="InterPro" id="IPR019801">
    <property type="entry name" value="Glyco_hydro_35_CS"/>
</dbReference>
<dbReference type="InterPro" id="IPR001944">
    <property type="entry name" value="Glycoside_Hdrlase_35"/>
</dbReference>
<evidence type="ECO:0000313" key="9">
    <source>
        <dbReference type="Proteomes" id="UP000298416"/>
    </source>
</evidence>
<dbReference type="CDD" id="cd22842">
    <property type="entry name" value="Gal_Rha_Lectin_BGal"/>
    <property type="match status" value="1"/>
</dbReference>
<dbReference type="EC" id="3.2.1.23" evidence="3"/>
<dbReference type="InterPro" id="IPR017853">
    <property type="entry name" value="GH"/>
</dbReference>
<evidence type="ECO:0000256" key="6">
    <source>
        <dbReference type="ARBA" id="ARBA00023295"/>
    </source>
</evidence>
<dbReference type="Gene3D" id="2.60.120.740">
    <property type="match status" value="1"/>
</dbReference>
<reference evidence="8" key="1">
    <citation type="submission" date="2018-01" db="EMBL/GenBank/DDBJ databases">
        <authorList>
            <person name="Mao J.F."/>
        </authorList>
    </citation>
    <scope>NUCLEOTIDE SEQUENCE</scope>
    <source>
        <strain evidence="8">Huo1</strain>
        <tissue evidence="8">Leaf</tissue>
    </source>
</reference>